<dbReference type="Proteomes" id="UP000198374">
    <property type="component" value="Unassembled WGS sequence"/>
</dbReference>
<gene>
    <name evidence="2" type="ORF">IWT30_01852</name>
</gene>
<dbReference type="InterPro" id="IPR001387">
    <property type="entry name" value="Cro/C1-type_HTH"/>
</dbReference>
<dbReference type="GO" id="GO:0003677">
    <property type="term" value="F:DNA binding"/>
    <property type="evidence" value="ECO:0007669"/>
    <property type="project" value="InterPro"/>
</dbReference>
<dbReference type="PROSITE" id="PS50943">
    <property type="entry name" value="HTH_CROC1"/>
    <property type="match status" value="1"/>
</dbReference>
<evidence type="ECO:0000313" key="2">
    <source>
        <dbReference type="EMBL" id="GAW99872.1"/>
    </source>
</evidence>
<dbReference type="Gene3D" id="1.10.260.40">
    <property type="entry name" value="lambda repressor-like DNA-binding domains"/>
    <property type="match status" value="1"/>
</dbReference>
<dbReference type="SMART" id="SM00530">
    <property type="entry name" value="HTH_XRE"/>
    <property type="match status" value="1"/>
</dbReference>
<organism evidence="2 3">
    <name type="scientific">Secundilactobacillus mixtipabuli</name>
    <dbReference type="NCBI Taxonomy" id="1435342"/>
    <lineage>
        <taxon>Bacteria</taxon>
        <taxon>Bacillati</taxon>
        <taxon>Bacillota</taxon>
        <taxon>Bacilli</taxon>
        <taxon>Lactobacillales</taxon>
        <taxon>Lactobacillaceae</taxon>
        <taxon>Secundilactobacillus</taxon>
    </lineage>
</organism>
<evidence type="ECO:0000259" key="1">
    <source>
        <dbReference type="PROSITE" id="PS50943"/>
    </source>
</evidence>
<keyword evidence="3" id="KW-1185">Reference proteome</keyword>
<protein>
    <submittedName>
        <fullName evidence="2">Cro/Cl family transcriptional regulator</fullName>
    </submittedName>
</protein>
<dbReference type="EMBL" id="BCMF01000009">
    <property type="protein sequence ID" value="GAW99872.1"/>
    <property type="molecule type" value="Genomic_DNA"/>
</dbReference>
<reference evidence="2 3" key="1">
    <citation type="submission" date="2015-11" db="EMBL/GenBank/DDBJ databases">
        <title>Draft genome sequences of new species of the genus Lactobacillus isolated from orchardgrass silage.</title>
        <authorList>
            <person name="Tohno M."/>
            <person name="Tanizawa Y."/>
            <person name="Arita M."/>
        </authorList>
    </citation>
    <scope>NUCLEOTIDE SEQUENCE [LARGE SCALE GENOMIC DNA]</scope>
    <source>
        <strain evidence="2 3">IWT30</strain>
    </source>
</reference>
<proteinExistence type="predicted"/>
<name>A0A1Z5IDS5_9LACO</name>
<dbReference type="Pfam" id="PF01381">
    <property type="entry name" value="HTH_3"/>
    <property type="match status" value="1"/>
</dbReference>
<dbReference type="AlphaFoldDB" id="A0A1Z5IDS5"/>
<dbReference type="SUPFAM" id="SSF47413">
    <property type="entry name" value="lambda repressor-like DNA-binding domains"/>
    <property type="match status" value="1"/>
</dbReference>
<dbReference type="InterPro" id="IPR010982">
    <property type="entry name" value="Lambda_DNA-bd_dom_sf"/>
</dbReference>
<dbReference type="CDD" id="cd00093">
    <property type="entry name" value="HTH_XRE"/>
    <property type="match status" value="1"/>
</dbReference>
<dbReference type="OrthoDB" id="8115576at2"/>
<dbReference type="RefSeq" id="WP_089109664.1">
    <property type="nucleotide sequence ID" value="NZ_BCMF01000009.1"/>
</dbReference>
<sequence>MFSERLRALRRGQDLTLGQLATALNQLFKPNKEHRNTAAQIGNWERGIRVPSYMEVRKLAEFFDVTMDYLAGKSERDEYDLDRLFLSGKELKFGQKALSSDDRYAIYQLMNGYIHGRSRRLDINDEDTPITHQESLELGLDNEKSQQ</sequence>
<accession>A0A1Z5IDS5</accession>
<evidence type="ECO:0000313" key="3">
    <source>
        <dbReference type="Proteomes" id="UP000198374"/>
    </source>
</evidence>
<feature type="domain" description="HTH cro/C1-type" evidence="1">
    <location>
        <begin position="6"/>
        <end position="70"/>
    </location>
</feature>
<comment type="caution">
    <text evidence="2">The sequence shown here is derived from an EMBL/GenBank/DDBJ whole genome shotgun (WGS) entry which is preliminary data.</text>
</comment>